<evidence type="ECO:0000313" key="2">
    <source>
        <dbReference type="Proteomes" id="UP000000692"/>
    </source>
</evidence>
<sequence>MIATAIRPARILAPCQAAAGSSSAADHIVKKACAGIA</sequence>
<proteinExistence type="predicted"/>
<dbReference type="HOGENOM" id="CLU_3344636_0_0_5"/>
<protein>
    <submittedName>
        <fullName evidence="1">Uncharacterized protein</fullName>
    </submittedName>
</protein>
<keyword evidence="2" id="KW-1185">Reference proteome</keyword>
<evidence type="ECO:0000313" key="1">
    <source>
        <dbReference type="EMBL" id="AEM40925.1"/>
    </source>
</evidence>
<reference evidence="1 2" key="1">
    <citation type="journal article" date="2011" name="J. Bacteriol.">
        <title>Complete genome sequence of the industrial strain Ketogulonicigenium vulgare WSH-001.</title>
        <authorList>
            <person name="Liu L."/>
            <person name="Li Y."/>
            <person name="Zhang J."/>
            <person name="Zhou Z."/>
            <person name="Liu J."/>
            <person name="Li X."/>
            <person name="Zhou J."/>
            <person name="Du G."/>
            <person name="Wang L."/>
            <person name="Chen J."/>
        </authorList>
    </citation>
    <scope>NUCLEOTIDE SEQUENCE [LARGE SCALE GENOMIC DNA]</scope>
    <source>
        <strain evidence="1 2">WSH-001</strain>
    </source>
</reference>
<dbReference type="KEGG" id="kvl:KVU_1086"/>
<name>F9Y6H9_KETVW</name>
<organism evidence="1 2">
    <name type="scientific">Ketogulonicigenium vulgare (strain WSH-001)</name>
    <dbReference type="NCBI Taxonomy" id="759362"/>
    <lineage>
        <taxon>Bacteria</taxon>
        <taxon>Pseudomonadati</taxon>
        <taxon>Pseudomonadota</taxon>
        <taxon>Alphaproteobacteria</taxon>
        <taxon>Rhodobacterales</taxon>
        <taxon>Roseobacteraceae</taxon>
        <taxon>Ketogulonicigenium</taxon>
    </lineage>
</organism>
<dbReference type="AlphaFoldDB" id="F9Y6H9"/>
<dbReference type="Proteomes" id="UP000000692">
    <property type="component" value="Chromosome"/>
</dbReference>
<gene>
    <name evidence="1" type="ordered locus">KVU_1086</name>
</gene>
<accession>F9Y6H9</accession>
<dbReference type="EMBL" id="CP002018">
    <property type="protein sequence ID" value="AEM40925.1"/>
    <property type="molecule type" value="Genomic_DNA"/>
</dbReference>